<name>A0A934QGS9_9PROT</name>
<dbReference type="Pfam" id="PF07310">
    <property type="entry name" value="PAS_5"/>
    <property type="match status" value="1"/>
</dbReference>
<evidence type="ECO:0000313" key="1">
    <source>
        <dbReference type="EMBL" id="MBK1696275.1"/>
    </source>
</evidence>
<organism evidence="1 2">
    <name type="scientific">Rhodovibrio salinarum</name>
    <dbReference type="NCBI Taxonomy" id="1087"/>
    <lineage>
        <taxon>Bacteria</taxon>
        <taxon>Pseudomonadati</taxon>
        <taxon>Pseudomonadota</taxon>
        <taxon>Alphaproteobacteria</taxon>
        <taxon>Rhodospirillales</taxon>
        <taxon>Rhodovibrionaceae</taxon>
        <taxon>Rhodovibrio</taxon>
    </lineage>
</organism>
<accession>A0A934QGS9</accession>
<reference evidence="1" key="1">
    <citation type="submission" date="2017-08" db="EMBL/GenBank/DDBJ databases">
        <authorList>
            <person name="Imhoff J.F."/>
            <person name="Rahn T."/>
            <person name="Kuenzel S."/>
            <person name="Neulinger S.C."/>
        </authorList>
    </citation>
    <scope>NUCLEOTIDE SEQUENCE</scope>
    <source>
        <strain evidence="1">DSM 9154</strain>
    </source>
</reference>
<dbReference type="RefSeq" id="WP_027287834.1">
    <property type="nucleotide sequence ID" value="NZ_NRRE01000013.1"/>
</dbReference>
<evidence type="ECO:0000313" key="2">
    <source>
        <dbReference type="Proteomes" id="UP000778970"/>
    </source>
</evidence>
<gene>
    <name evidence="1" type="ORF">CKO21_03345</name>
</gene>
<dbReference type="InterPro" id="IPR009922">
    <property type="entry name" value="DUF1457"/>
</dbReference>
<dbReference type="EMBL" id="NRRE01000013">
    <property type="protein sequence ID" value="MBK1696275.1"/>
    <property type="molecule type" value="Genomic_DNA"/>
</dbReference>
<reference evidence="1" key="2">
    <citation type="journal article" date="2020" name="Microorganisms">
        <title>Osmotic Adaptation and Compatible Solute Biosynthesis of Phototrophic Bacteria as Revealed from Genome Analyses.</title>
        <authorList>
            <person name="Imhoff J.F."/>
            <person name="Rahn T."/>
            <person name="Kunzel S."/>
            <person name="Keller A."/>
            <person name="Neulinger S.C."/>
        </authorList>
    </citation>
    <scope>NUCLEOTIDE SEQUENCE</scope>
    <source>
        <strain evidence="1">DSM 9154</strain>
    </source>
</reference>
<proteinExistence type="predicted"/>
<dbReference type="Proteomes" id="UP000778970">
    <property type="component" value="Unassembled WGS sequence"/>
</dbReference>
<keyword evidence="2" id="KW-1185">Reference proteome</keyword>
<protein>
    <submittedName>
        <fullName evidence="1">PAS domain-containing protein</fullName>
    </submittedName>
</protein>
<dbReference type="AlphaFoldDB" id="A0A934QGS9"/>
<sequence>MLEGDLKALVDLWQEIRDPDRKIPRRSAFDPMRLRSRLAQVHLLEFDGPACLIYRLSGTAEVARLGEDPKGKDCFTLVDAAAGDYLRCNMHALLFHPTGVLVTTEEIYADGTRTPTRYVALPLRDEARQRDQVISIVAATAGRQPTGVLSPQPSERPWYDYVMTVEPVDLGWGVPAIPTYRR</sequence>
<comment type="caution">
    <text evidence="1">The sequence shown here is derived from an EMBL/GenBank/DDBJ whole genome shotgun (WGS) entry which is preliminary data.</text>
</comment>